<dbReference type="Gene3D" id="3.90.930.12">
    <property type="entry name" value="Ribosomal protein L6, alpha-beta domain"/>
    <property type="match status" value="2"/>
</dbReference>
<evidence type="ECO:0000256" key="3">
    <source>
        <dbReference type="HAMAP-Rule" id="MF_01365"/>
    </source>
</evidence>
<comment type="subunit">
    <text evidence="3">Part of the 50S ribosomal subunit.</text>
</comment>
<evidence type="ECO:0000256" key="2">
    <source>
        <dbReference type="ARBA" id="ARBA00023274"/>
    </source>
</evidence>
<dbReference type="PRINTS" id="PR00059">
    <property type="entry name" value="RIBOSOMALL6"/>
</dbReference>
<keyword evidence="1 3" id="KW-0689">Ribosomal protein</keyword>
<feature type="domain" description="Large ribosomal subunit protein uL6 alpha-beta" evidence="6">
    <location>
        <begin position="11"/>
        <end position="83"/>
    </location>
</feature>
<dbReference type="NCBIfam" id="TIGR03654">
    <property type="entry name" value="L6_bact"/>
    <property type="match status" value="1"/>
</dbReference>
<dbReference type="GO" id="GO:0003735">
    <property type="term" value="F:structural constituent of ribosome"/>
    <property type="evidence" value="ECO:0007669"/>
    <property type="project" value="UniProtKB-UniRule"/>
</dbReference>
<protein>
    <recommendedName>
        <fullName evidence="3">Large ribosomal subunit protein uL6</fullName>
    </recommendedName>
</protein>
<dbReference type="EMBL" id="LCEK01000036">
    <property type="protein sequence ID" value="KKS71116.1"/>
    <property type="molecule type" value="Genomic_DNA"/>
</dbReference>
<evidence type="ECO:0000313" key="8">
    <source>
        <dbReference type="Proteomes" id="UP000033867"/>
    </source>
</evidence>
<dbReference type="InterPro" id="IPR019906">
    <property type="entry name" value="Ribosomal_uL6_bac-type"/>
</dbReference>
<sequence length="182" mass="19781">MSRIGKKTIEIPQGVTVTIANDVVKVQGPKGTLERRIHPLVSVSVTDNVVAVDVVQKEEKKERSLWGTFGAHIRNMIEGVTTGFKKELEVNGVGYKVAMQGTDLKLDLGFSHPVIYKIPATVQASVEKNVMTLVSADKELLGATAAEIRSIRKPEPYKGKGIKYMEEQIRRKAGKAAKAAGA</sequence>
<dbReference type="PIRSF" id="PIRSF002162">
    <property type="entry name" value="Ribosomal_L6"/>
    <property type="match status" value="1"/>
</dbReference>
<dbReference type="PATRIC" id="fig|1619052.3.peg.745"/>
<evidence type="ECO:0000313" key="7">
    <source>
        <dbReference type="EMBL" id="KKS71116.1"/>
    </source>
</evidence>
<accession>A0A0G1DJV2</accession>
<dbReference type="Proteomes" id="UP000033867">
    <property type="component" value="Unassembled WGS sequence"/>
</dbReference>
<dbReference type="InterPro" id="IPR000702">
    <property type="entry name" value="Ribosomal_uL6-like"/>
</dbReference>
<gene>
    <name evidence="3" type="primary">rplF</name>
    <name evidence="7" type="ORF">UV42_C0036G0012</name>
</gene>
<proteinExistence type="inferred from homology"/>
<dbReference type="InterPro" id="IPR020040">
    <property type="entry name" value="Ribosomal_uL6_a/b-dom"/>
</dbReference>
<comment type="similarity">
    <text evidence="3 4">Belongs to the universal ribosomal protein uL6 family.</text>
</comment>
<dbReference type="SUPFAM" id="SSF56053">
    <property type="entry name" value="Ribosomal protein L6"/>
    <property type="match status" value="2"/>
</dbReference>
<evidence type="ECO:0000256" key="4">
    <source>
        <dbReference type="RuleBase" id="RU003869"/>
    </source>
</evidence>
<dbReference type="PROSITE" id="PS00525">
    <property type="entry name" value="RIBOSOMAL_L6_1"/>
    <property type="match status" value="1"/>
</dbReference>
<name>A0A0G1DJV2_9BACT</name>
<comment type="function">
    <text evidence="3 5">This protein binds to the 23S rRNA, and is important in its secondary structure. It is located near the subunit interface in the base of the L7/L12 stalk, and near the tRNA binding site of the peptidyltransferase center.</text>
</comment>
<feature type="domain" description="Large ribosomal subunit protein uL6 alpha-beta" evidence="6">
    <location>
        <begin position="92"/>
        <end position="164"/>
    </location>
</feature>
<dbReference type="GO" id="GO:0022625">
    <property type="term" value="C:cytosolic large ribosomal subunit"/>
    <property type="evidence" value="ECO:0007669"/>
    <property type="project" value="UniProtKB-UniRule"/>
</dbReference>
<dbReference type="InterPro" id="IPR036789">
    <property type="entry name" value="Ribosomal_uL6-like_a/b-dom_sf"/>
</dbReference>
<evidence type="ECO:0000256" key="5">
    <source>
        <dbReference type="RuleBase" id="RU003870"/>
    </source>
</evidence>
<dbReference type="PANTHER" id="PTHR11655">
    <property type="entry name" value="60S/50S RIBOSOMAL PROTEIN L6/L9"/>
    <property type="match status" value="1"/>
</dbReference>
<keyword evidence="3 5" id="KW-0699">rRNA-binding</keyword>
<dbReference type="InterPro" id="IPR002358">
    <property type="entry name" value="Ribosomal_uL6_CS"/>
</dbReference>
<organism evidence="7 8">
    <name type="scientific">Candidatus Magasanikbacteria bacterium GW2011_GWE2_42_7</name>
    <dbReference type="NCBI Taxonomy" id="1619052"/>
    <lineage>
        <taxon>Bacteria</taxon>
        <taxon>Candidatus Magasanikiibacteriota</taxon>
    </lineage>
</organism>
<evidence type="ECO:0000259" key="6">
    <source>
        <dbReference type="Pfam" id="PF00347"/>
    </source>
</evidence>
<dbReference type="Pfam" id="PF00347">
    <property type="entry name" value="Ribosomal_L6"/>
    <property type="match status" value="2"/>
</dbReference>
<keyword evidence="2 3" id="KW-0687">Ribonucleoprotein</keyword>
<comment type="caution">
    <text evidence="7">The sequence shown here is derived from an EMBL/GenBank/DDBJ whole genome shotgun (WGS) entry which is preliminary data.</text>
</comment>
<dbReference type="GO" id="GO:0019843">
    <property type="term" value="F:rRNA binding"/>
    <property type="evidence" value="ECO:0007669"/>
    <property type="project" value="UniProtKB-UniRule"/>
</dbReference>
<dbReference type="GO" id="GO:0002181">
    <property type="term" value="P:cytoplasmic translation"/>
    <property type="evidence" value="ECO:0007669"/>
    <property type="project" value="TreeGrafter"/>
</dbReference>
<keyword evidence="3 5" id="KW-0694">RNA-binding</keyword>
<reference evidence="7 8" key="1">
    <citation type="journal article" date="2015" name="Nature">
        <title>rRNA introns, odd ribosomes, and small enigmatic genomes across a large radiation of phyla.</title>
        <authorList>
            <person name="Brown C.T."/>
            <person name="Hug L.A."/>
            <person name="Thomas B.C."/>
            <person name="Sharon I."/>
            <person name="Castelle C.J."/>
            <person name="Singh A."/>
            <person name="Wilkins M.J."/>
            <person name="Williams K.H."/>
            <person name="Banfield J.F."/>
        </authorList>
    </citation>
    <scope>NUCLEOTIDE SEQUENCE [LARGE SCALE GENOMIC DNA]</scope>
</reference>
<dbReference type="HAMAP" id="MF_01365_B">
    <property type="entry name" value="Ribosomal_uL6_B"/>
    <property type="match status" value="1"/>
</dbReference>
<evidence type="ECO:0000256" key="1">
    <source>
        <dbReference type="ARBA" id="ARBA00022980"/>
    </source>
</evidence>
<dbReference type="AlphaFoldDB" id="A0A0G1DJV2"/>
<dbReference type="PANTHER" id="PTHR11655:SF14">
    <property type="entry name" value="LARGE RIBOSOMAL SUBUNIT PROTEIN UL6M"/>
    <property type="match status" value="1"/>
</dbReference>